<comment type="caution">
    <text evidence="1">The sequence shown here is derived from an EMBL/GenBank/DDBJ whole genome shotgun (WGS) entry which is preliminary data.</text>
</comment>
<accession>A0A4R4FEI2</accession>
<protein>
    <submittedName>
        <fullName evidence="1">Uncharacterized protein</fullName>
    </submittedName>
</protein>
<sequence>MSNRDKIHELLDLCLDIQENGRGEEGYPCVFFSCTNYGTDISILIHDGGFKTGSYDGEYRLDFANISPRTYENCRQHLLDLGGRVNACITTNAPTVEHI</sequence>
<dbReference type="Proteomes" id="UP000295710">
    <property type="component" value="Unassembled WGS sequence"/>
</dbReference>
<reference evidence="1 2" key="1">
    <citation type="journal article" date="2016" name="Nat. Microbiol.">
        <title>The Mouse Intestinal Bacterial Collection (miBC) provides host-specific insight into cultured diversity and functional potential of the gut microbiota.</title>
        <authorList>
            <person name="Lagkouvardos I."/>
            <person name="Pukall R."/>
            <person name="Abt B."/>
            <person name="Foesel B.U."/>
            <person name="Meier-Kolthoff J.P."/>
            <person name="Kumar N."/>
            <person name="Bresciani A."/>
            <person name="Martinez I."/>
            <person name="Just S."/>
            <person name="Ziegler C."/>
            <person name="Brugiroux S."/>
            <person name="Garzetti D."/>
            <person name="Wenning M."/>
            <person name="Bui T.P."/>
            <person name="Wang J."/>
            <person name="Hugenholtz F."/>
            <person name="Plugge C.M."/>
            <person name="Peterson D.A."/>
            <person name="Hornef M.W."/>
            <person name="Baines J.F."/>
            <person name="Smidt H."/>
            <person name="Walter J."/>
            <person name="Kristiansen K."/>
            <person name="Nielsen H.B."/>
            <person name="Haller D."/>
            <person name="Overmann J."/>
            <person name="Stecher B."/>
            <person name="Clavel T."/>
        </authorList>
    </citation>
    <scope>NUCLEOTIDE SEQUENCE [LARGE SCALE GENOMIC DNA]</scope>
    <source>
        <strain evidence="1 2">DSM 28560</strain>
    </source>
</reference>
<dbReference type="RefSeq" id="WP_132277414.1">
    <property type="nucleotide sequence ID" value="NZ_JAOBST010000013.1"/>
</dbReference>
<keyword evidence="2" id="KW-1185">Reference proteome</keyword>
<evidence type="ECO:0000313" key="2">
    <source>
        <dbReference type="Proteomes" id="UP000295710"/>
    </source>
</evidence>
<evidence type="ECO:0000313" key="1">
    <source>
        <dbReference type="EMBL" id="TDA21965.1"/>
    </source>
</evidence>
<dbReference type="EMBL" id="SMMX01000006">
    <property type="protein sequence ID" value="TDA21965.1"/>
    <property type="molecule type" value="Genomic_DNA"/>
</dbReference>
<name>A0A4R4FEI2_9FIRM</name>
<organism evidence="1 2">
    <name type="scientific">Extibacter muris</name>
    <dbReference type="NCBI Taxonomy" id="1796622"/>
    <lineage>
        <taxon>Bacteria</taxon>
        <taxon>Bacillati</taxon>
        <taxon>Bacillota</taxon>
        <taxon>Clostridia</taxon>
        <taxon>Lachnospirales</taxon>
        <taxon>Lachnospiraceae</taxon>
        <taxon>Extibacter</taxon>
    </lineage>
</organism>
<dbReference type="AlphaFoldDB" id="A0A4R4FEI2"/>
<gene>
    <name evidence="1" type="ORF">E1963_09410</name>
</gene>
<proteinExistence type="predicted"/>